<dbReference type="PANTHER" id="PTHR15665:SF1">
    <property type="entry name" value="PROTEIN ASTEROID HOMOLOG 1"/>
    <property type="match status" value="1"/>
</dbReference>
<reference evidence="2" key="1">
    <citation type="submission" date="2020-08" db="EMBL/GenBank/DDBJ databases">
        <title>Multicomponent nature underlies the extraordinary mechanical properties of spider dragline silk.</title>
        <authorList>
            <person name="Kono N."/>
            <person name="Nakamura H."/>
            <person name="Mori M."/>
            <person name="Yoshida Y."/>
            <person name="Ohtoshi R."/>
            <person name="Malay A.D."/>
            <person name="Moran D.A.P."/>
            <person name="Tomita M."/>
            <person name="Numata K."/>
            <person name="Arakawa K."/>
        </authorList>
    </citation>
    <scope>NUCLEOTIDE SEQUENCE</scope>
</reference>
<sequence length="672" mass="77214">MYGGDYYKYATKIKKYFSSYLECNIKPILIFDGGYDKSDRKFQTTLMRSRTRLTVTQHIAKHGDCSGKVLPICAKTTFRDVLSELGIQFAQCDFEADDQVTALANYYDCPALSDDSDFYIFNVRKGFIRLASVGKSVLEADIDGTKCKYLDCNIYHVDKFMSYFPALDQNVLPLFGTLVGNDYVNTKEFESFYGSIRIGKRDCRGFRANQGQKKIVRLLTWLEHCNVNEAVEKVLRHLNKKNREHVEFVMNQSMDIYKTQNSILKFVIDNELDQFKKILQQDPKLKTPCGQSLPIPFLIAFHLGNLPGFFINIINLHRTFLLAQVENVSLPSSYACSRYIRQVIYGILLQHTADDEKTHKEVCLQNVNEYDRRSGHGSRESVVPVFSLKNGTAVPKLNNLYCLEKSHLQQFLLDVLEVDMDFISIVPNSLQLLFSCIIYWLKNCAPAPKDNFVFALLLNIIYFQIILKKSSKQKMCTSSKNECWEELSFQSLISNVSIEDADLAAQNMKKYLQKPAMSRGNPLILHIVHSFSQLQTCMLYISYLNSLFNFPFENPKLHEAYAGSMLYNLTKDLSTRPFPDLFISELLGRGSNLNIFFNILLKKLLGNIETDSIELTDRSSLQKRKEETKKNLKRKKASKVVKENIETPCNQFENINSLEEGMTIDNLGEIYI</sequence>
<name>A0A8X6NRU3_NEPPI</name>
<dbReference type="EMBL" id="BMAW01061552">
    <property type="protein sequence ID" value="GFT31684.1"/>
    <property type="molecule type" value="Genomic_DNA"/>
</dbReference>
<evidence type="ECO:0000256" key="1">
    <source>
        <dbReference type="ARBA" id="ARBA00007398"/>
    </source>
</evidence>
<protein>
    <submittedName>
        <fullName evidence="2">Protein asteroid homolog 1</fullName>
    </submittedName>
</protein>
<evidence type="ECO:0000313" key="3">
    <source>
        <dbReference type="Proteomes" id="UP000887013"/>
    </source>
</evidence>
<comment type="caution">
    <text evidence="2">The sequence shown here is derived from an EMBL/GenBank/DDBJ whole genome shotgun (WGS) entry which is preliminary data.</text>
</comment>
<organism evidence="2 3">
    <name type="scientific">Nephila pilipes</name>
    <name type="common">Giant wood spider</name>
    <name type="synonym">Nephila maculata</name>
    <dbReference type="NCBI Taxonomy" id="299642"/>
    <lineage>
        <taxon>Eukaryota</taxon>
        <taxon>Metazoa</taxon>
        <taxon>Ecdysozoa</taxon>
        <taxon>Arthropoda</taxon>
        <taxon>Chelicerata</taxon>
        <taxon>Arachnida</taxon>
        <taxon>Araneae</taxon>
        <taxon>Araneomorphae</taxon>
        <taxon>Entelegynae</taxon>
        <taxon>Araneoidea</taxon>
        <taxon>Nephilidae</taxon>
        <taxon>Nephila</taxon>
    </lineage>
</organism>
<dbReference type="InterPro" id="IPR029060">
    <property type="entry name" value="PIN-like_dom_sf"/>
</dbReference>
<comment type="similarity">
    <text evidence="1">Belongs to the asteroid family.</text>
</comment>
<dbReference type="PANTHER" id="PTHR15665">
    <property type="entry name" value="ASTEROID PROTEIN"/>
    <property type="match status" value="1"/>
</dbReference>
<dbReference type="Proteomes" id="UP000887013">
    <property type="component" value="Unassembled WGS sequence"/>
</dbReference>
<gene>
    <name evidence="2" type="primary">ASTE1</name>
    <name evidence="2" type="ORF">NPIL_682281</name>
</gene>
<evidence type="ECO:0000313" key="2">
    <source>
        <dbReference type="EMBL" id="GFT31684.1"/>
    </source>
</evidence>
<dbReference type="OrthoDB" id="6421209at2759"/>
<dbReference type="InterPro" id="IPR026832">
    <property type="entry name" value="Asteroid"/>
</dbReference>
<accession>A0A8X6NRU3</accession>
<keyword evidence="3" id="KW-1185">Reference proteome</keyword>
<dbReference type="AlphaFoldDB" id="A0A8X6NRU3"/>
<proteinExistence type="inferred from homology"/>
<dbReference type="SUPFAM" id="SSF88723">
    <property type="entry name" value="PIN domain-like"/>
    <property type="match status" value="1"/>
</dbReference>
<dbReference type="Gene3D" id="3.40.50.1010">
    <property type="entry name" value="5'-nuclease"/>
    <property type="match status" value="1"/>
</dbReference>